<name>A0A3E0TR08_9GAMM</name>
<evidence type="ECO:0000313" key="3">
    <source>
        <dbReference type="Proteomes" id="UP000256478"/>
    </source>
</evidence>
<dbReference type="Proteomes" id="UP000256478">
    <property type="component" value="Unassembled WGS sequence"/>
</dbReference>
<evidence type="ECO:0000259" key="1">
    <source>
        <dbReference type="Pfam" id="PF10908"/>
    </source>
</evidence>
<organism evidence="2 3">
    <name type="scientific">Thalassotalea euphylliae</name>
    <dbReference type="NCBI Taxonomy" id="1655234"/>
    <lineage>
        <taxon>Bacteria</taxon>
        <taxon>Pseudomonadati</taxon>
        <taxon>Pseudomonadota</taxon>
        <taxon>Gammaproteobacteria</taxon>
        <taxon>Alteromonadales</taxon>
        <taxon>Colwelliaceae</taxon>
        <taxon>Thalassotalea</taxon>
    </lineage>
</organism>
<dbReference type="InterPro" id="IPR021225">
    <property type="entry name" value="Tlde1_dom"/>
</dbReference>
<dbReference type="RefSeq" id="WP_116008145.1">
    <property type="nucleotide sequence ID" value="NZ_QUOU01000001.1"/>
</dbReference>
<reference evidence="2 3" key="1">
    <citation type="submission" date="2018-08" db="EMBL/GenBank/DDBJ databases">
        <title>Thalassotalea euphylliae genome.</title>
        <authorList>
            <person name="Summers S."/>
            <person name="Rice S.A."/>
            <person name="Freckelton M.L."/>
            <person name="Nedved B.T."/>
            <person name="Hadfield M.G."/>
        </authorList>
    </citation>
    <scope>NUCLEOTIDE SEQUENCE [LARGE SCALE GENOMIC DNA]</scope>
    <source>
        <strain evidence="2 3">H1</strain>
    </source>
</reference>
<comment type="caution">
    <text evidence="2">The sequence shown here is derived from an EMBL/GenBank/DDBJ whole genome shotgun (WGS) entry which is preliminary data.</text>
</comment>
<dbReference type="OrthoDB" id="3034895at2"/>
<dbReference type="Pfam" id="PF10908">
    <property type="entry name" value="Tlde1_dom"/>
    <property type="match status" value="1"/>
</dbReference>
<proteinExistence type="predicted"/>
<gene>
    <name evidence="2" type="ORF">DXX93_11055</name>
</gene>
<feature type="domain" description="Tlde1" evidence="1">
    <location>
        <begin position="23"/>
        <end position="115"/>
    </location>
</feature>
<dbReference type="AlphaFoldDB" id="A0A3E0TR08"/>
<sequence>MKMIFSIEARKLYVQSSTFSGTYPATSGRGECRNNNSKSCQKAEWQGPIPVGNYIIRSSDLSDPGIIGDLARNTRGDWGDWRVRLIPATGTQTYGRKGFFLHGGSKSGSAGCIDIGGGISGSRETNLIKSMIMASGTVQLEVR</sequence>
<accession>A0A3E0TR08</accession>
<evidence type="ECO:0000313" key="2">
    <source>
        <dbReference type="EMBL" id="REL27046.1"/>
    </source>
</evidence>
<dbReference type="EMBL" id="QUOU01000001">
    <property type="protein sequence ID" value="REL27046.1"/>
    <property type="molecule type" value="Genomic_DNA"/>
</dbReference>
<protein>
    <submittedName>
        <fullName evidence="2">DUF2778 domain-containing protein</fullName>
    </submittedName>
</protein>